<dbReference type="SUPFAM" id="SSF51735">
    <property type="entry name" value="NAD(P)-binding Rossmann-fold domains"/>
    <property type="match status" value="1"/>
</dbReference>
<dbReference type="Gene3D" id="3.90.180.10">
    <property type="entry name" value="Medium-chain alcohol dehydrogenases, catalytic domain"/>
    <property type="match status" value="1"/>
</dbReference>
<dbReference type="SMART" id="SM00829">
    <property type="entry name" value="PKS_ER"/>
    <property type="match status" value="1"/>
</dbReference>
<dbReference type="InterPro" id="IPR052733">
    <property type="entry name" value="Chloroplast_QOR"/>
</dbReference>
<dbReference type="InterPro" id="IPR011032">
    <property type="entry name" value="GroES-like_sf"/>
</dbReference>
<dbReference type="CDD" id="cd05289">
    <property type="entry name" value="MDR_like_2"/>
    <property type="match status" value="1"/>
</dbReference>
<dbReference type="InterPro" id="IPR036291">
    <property type="entry name" value="NAD(P)-bd_dom_sf"/>
</dbReference>
<dbReference type="Proteomes" id="UP000414136">
    <property type="component" value="Unassembled WGS sequence"/>
</dbReference>
<dbReference type="InterPro" id="IPR013154">
    <property type="entry name" value="ADH-like_N"/>
</dbReference>
<sequence>MPVDTMKAVRQHAFGGPEVLRYEDAPMPVPKSGEVLVRVHAIGINPPDWYLREGYKMLPPEWRPQLSFPLILGTDISGVVASVADDVKAFAVGDEVYSMVRFPSGMAGDSRAYAEYVSVPALELARKPRGIDHVHAAAAPMSLLTAWQFLVDLGHEEPNPLQPHRHVPVPLEGRTVLVNGAAGGVGHFAVQLAKWKGARVIAVASGRHEAMLRELGADDVLDYTKATPETLIRDVDLVVDSVGGPGTGRFIPALRRGGALFPVFPLGFSDAEAAAKAGVTVTTTQVRSSGAQLEVLAGLLDAGTIRVVIDSTYALADAQLAHERASRGHIQGKLVLTVR</sequence>
<dbReference type="Pfam" id="PF13602">
    <property type="entry name" value="ADH_zinc_N_2"/>
    <property type="match status" value="1"/>
</dbReference>
<dbReference type="Pfam" id="PF08240">
    <property type="entry name" value="ADH_N"/>
    <property type="match status" value="1"/>
</dbReference>
<dbReference type="PANTHER" id="PTHR44013">
    <property type="entry name" value="ZINC-TYPE ALCOHOL DEHYDROGENASE-LIKE PROTEIN C16A3.02C"/>
    <property type="match status" value="1"/>
</dbReference>
<dbReference type="InterPro" id="IPR020843">
    <property type="entry name" value="ER"/>
</dbReference>
<evidence type="ECO:0000313" key="3">
    <source>
        <dbReference type="Proteomes" id="UP000414136"/>
    </source>
</evidence>
<organism evidence="2 3">
    <name type="scientific">Pandoraea captiosa</name>
    <dbReference type="NCBI Taxonomy" id="2508302"/>
    <lineage>
        <taxon>Bacteria</taxon>
        <taxon>Pseudomonadati</taxon>
        <taxon>Pseudomonadota</taxon>
        <taxon>Betaproteobacteria</taxon>
        <taxon>Burkholderiales</taxon>
        <taxon>Burkholderiaceae</taxon>
        <taxon>Pandoraea</taxon>
    </lineage>
</organism>
<evidence type="ECO:0000313" key="2">
    <source>
        <dbReference type="EMBL" id="VVE61253.1"/>
    </source>
</evidence>
<proteinExistence type="predicted"/>
<name>A0A5E4ZLZ2_9BURK</name>
<keyword evidence="3" id="KW-1185">Reference proteome</keyword>
<accession>A0A5E4ZLZ2</accession>
<dbReference type="GO" id="GO:0016491">
    <property type="term" value="F:oxidoreductase activity"/>
    <property type="evidence" value="ECO:0007669"/>
    <property type="project" value="InterPro"/>
</dbReference>
<feature type="domain" description="Enoyl reductase (ER)" evidence="1">
    <location>
        <begin position="15"/>
        <end position="336"/>
    </location>
</feature>
<dbReference type="EMBL" id="CABPSQ010000001">
    <property type="protein sequence ID" value="VVE61253.1"/>
    <property type="molecule type" value="Genomic_DNA"/>
</dbReference>
<dbReference type="RefSeq" id="WP_150622652.1">
    <property type="nucleotide sequence ID" value="NZ_CABPSQ010000001.1"/>
</dbReference>
<reference evidence="2 3" key="1">
    <citation type="submission" date="2019-08" db="EMBL/GenBank/DDBJ databases">
        <authorList>
            <person name="Peeters C."/>
        </authorList>
    </citation>
    <scope>NUCLEOTIDE SEQUENCE [LARGE SCALE GENOMIC DNA]</scope>
    <source>
        <strain evidence="2 3">LMG 31118</strain>
    </source>
</reference>
<protein>
    <submittedName>
        <fullName evidence="2">NADPH:quinone reductase</fullName>
    </submittedName>
</protein>
<dbReference type="PANTHER" id="PTHR44013:SF16">
    <property type="entry name" value="ZINC-BINDING DEHYDROGENASE FAMILY OXIDOREDUCTASE"/>
    <property type="match status" value="1"/>
</dbReference>
<dbReference type="SUPFAM" id="SSF50129">
    <property type="entry name" value="GroES-like"/>
    <property type="match status" value="1"/>
</dbReference>
<dbReference type="Gene3D" id="3.40.50.720">
    <property type="entry name" value="NAD(P)-binding Rossmann-like Domain"/>
    <property type="match status" value="1"/>
</dbReference>
<dbReference type="AlphaFoldDB" id="A0A5E4ZLZ2"/>
<gene>
    <name evidence="2" type="ORF">PCA31118_00514</name>
</gene>
<dbReference type="OrthoDB" id="9787435at2"/>
<evidence type="ECO:0000259" key="1">
    <source>
        <dbReference type="SMART" id="SM00829"/>
    </source>
</evidence>